<dbReference type="PANTHER" id="PTHR10030:SF37">
    <property type="entry name" value="ALPHA-L-FUCOSIDASE-RELATED"/>
    <property type="match status" value="1"/>
</dbReference>
<dbReference type="Pfam" id="PF16757">
    <property type="entry name" value="Fucosidase_C"/>
    <property type="match status" value="1"/>
</dbReference>
<accession>A0A317L424</accession>
<dbReference type="Gene3D" id="2.60.40.1180">
    <property type="entry name" value="Golgi alpha-mannosidase II"/>
    <property type="match status" value="1"/>
</dbReference>
<dbReference type="EMBL" id="QGTD01000001">
    <property type="protein sequence ID" value="PWU70266.1"/>
    <property type="molecule type" value="Genomic_DNA"/>
</dbReference>
<proteinExistence type="inferred from homology"/>
<dbReference type="SMART" id="SM00812">
    <property type="entry name" value="Alpha_L_fucos"/>
    <property type="match status" value="1"/>
</dbReference>
<dbReference type="PRINTS" id="PR00741">
    <property type="entry name" value="GLHYDRLASE29"/>
</dbReference>
<dbReference type="Proteomes" id="UP000245624">
    <property type="component" value="Unassembled WGS sequence"/>
</dbReference>
<dbReference type="InterPro" id="IPR013780">
    <property type="entry name" value="Glyco_hydro_b"/>
</dbReference>
<evidence type="ECO:0000256" key="5">
    <source>
        <dbReference type="ARBA" id="ARBA00022801"/>
    </source>
</evidence>
<name>A0A317L424_9BACI</name>
<evidence type="ECO:0000256" key="4">
    <source>
        <dbReference type="ARBA" id="ARBA00022729"/>
    </source>
</evidence>
<keyword evidence="10" id="KW-1185">Reference proteome</keyword>
<dbReference type="RefSeq" id="WP_109982825.1">
    <property type="nucleotide sequence ID" value="NZ_QGTD01000001.1"/>
</dbReference>
<sequence>MKAYVDRQAYLQQIDKVIEHGKYKDNWDSLSQYKLADWYREAKFGIFIHWGVYSVPAFENEWYSRNMYIQGSKAYEHHVKTYGQHKDFGYKDFIPLFKAEKFDPAEWAQLFQESGARYVMPVAEHHDGFQMYRSDISKFNAYEMGPQRDILGELKLELAKRSIPICASSHRIEHWFFMGHGKEFDSDIKEPLVRGDFYWAAMPEPDHHDLYSPAPSEEFLEDWLLRTCEIVDRYQPKIVYFDWWIQHSSVKPYLKKFAAYYYNRAEEWGIEVAINYKHDAFMFGTAVVDIERGQFAEQKPYFWQTDTAVAKNSWCYTENNEYKTANELICDLVDIVSKNGTMLLNIGPKADGTIPNEDKNILLEIGDWLHTNGEAIYGSKVWRKAGEGPTTIEEGQFTDSKSKSFTPEDIRFTVKGSFLYATVLNYPEDGKVNITALAEQDASKLPHFHGIIQSITILGFDEIPKWERSSHGLKIKTTSVQSRKPVVFKIQID</sequence>
<dbReference type="OrthoDB" id="107551at2"/>
<keyword evidence="4" id="KW-0732">Signal</keyword>
<dbReference type="PIRSF" id="PIRSF001092">
    <property type="entry name" value="Alpha-L-fucosidase"/>
    <property type="match status" value="1"/>
</dbReference>
<dbReference type="GO" id="GO:0005764">
    <property type="term" value="C:lysosome"/>
    <property type="evidence" value="ECO:0007669"/>
    <property type="project" value="TreeGrafter"/>
</dbReference>
<comment type="similarity">
    <text evidence="2">Belongs to the glycosyl hydrolase 29 family.</text>
</comment>
<dbReference type="PANTHER" id="PTHR10030">
    <property type="entry name" value="ALPHA-L-FUCOSIDASE"/>
    <property type="match status" value="1"/>
</dbReference>
<dbReference type="InterPro" id="IPR016286">
    <property type="entry name" value="FUC_metazoa-typ"/>
</dbReference>
<evidence type="ECO:0000256" key="1">
    <source>
        <dbReference type="ARBA" id="ARBA00004071"/>
    </source>
</evidence>
<evidence type="ECO:0000256" key="6">
    <source>
        <dbReference type="ARBA" id="ARBA00023295"/>
    </source>
</evidence>
<dbReference type="GO" id="GO:0006004">
    <property type="term" value="P:fucose metabolic process"/>
    <property type="evidence" value="ECO:0007669"/>
    <property type="project" value="InterPro"/>
</dbReference>
<evidence type="ECO:0000313" key="9">
    <source>
        <dbReference type="EMBL" id="PWU70266.1"/>
    </source>
</evidence>
<reference evidence="9 10" key="1">
    <citation type="submission" date="2018-05" db="EMBL/GenBank/DDBJ databases">
        <title>Genomic analysis of Gracilibacillus dipsosauri DD1 reveals novel features of a salt-tolerant amylase.</title>
        <authorList>
            <person name="Deutch C.E."/>
            <person name="Yang S."/>
        </authorList>
    </citation>
    <scope>NUCLEOTIDE SEQUENCE [LARGE SCALE GENOMIC DNA]</scope>
    <source>
        <strain evidence="9 10">DD1</strain>
    </source>
</reference>
<gene>
    <name evidence="9" type="ORF">DLJ74_00025</name>
</gene>
<dbReference type="Gene3D" id="3.20.20.80">
    <property type="entry name" value="Glycosidases"/>
    <property type="match status" value="1"/>
</dbReference>
<organism evidence="9 10">
    <name type="scientific">Gracilibacillus dipsosauri</name>
    <dbReference type="NCBI Taxonomy" id="178340"/>
    <lineage>
        <taxon>Bacteria</taxon>
        <taxon>Bacillati</taxon>
        <taxon>Bacillota</taxon>
        <taxon>Bacilli</taxon>
        <taxon>Bacillales</taxon>
        <taxon>Bacillaceae</taxon>
        <taxon>Gracilibacillus</taxon>
    </lineage>
</organism>
<feature type="domain" description="Alpha-L-fucosidase C-terminal" evidence="8">
    <location>
        <begin position="407"/>
        <end position="482"/>
    </location>
</feature>
<dbReference type="GO" id="GO:0004560">
    <property type="term" value="F:alpha-L-fucosidase activity"/>
    <property type="evidence" value="ECO:0007669"/>
    <property type="project" value="InterPro"/>
</dbReference>
<keyword evidence="5" id="KW-0378">Hydrolase</keyword>
<evidence type="ECO:0000259" key="7">
    <source>
        <dbReference type="Pfam" id="PF01120"/>
    </source>
</evidence>
<feature type="domain" description="Glycoside hydrolase family 29 N-terminal" evidence="7">
    <location>
        <begin position="12"/>
        <end position="374"/>
    </location>
</feature>
<protein>
    <recommendedName>
        <fullName evidence="3">alpha-L-fucosidase</fullName>
        <ecNumber evidence="3">3.2.1.51</ecNumber>
    </recommendedName>
</protein>
<evidence type="ECO:0000256" key="3">
    <source>
        <dbReference type="ARBA" id="ARBA00012662"/>
    </source>
</evidence>
<evidence type="ECO:0000313" key="10">
    <source>
        <dbReference type="Proteomes" id="UP000245624"/>
    </source>
</evidence>
<evidence type="ECO:0000259" key="8">
    <source>
        <dbReference type="Pfam" id="PF16757"/>
    </source>
</evidence>
<keyword evidence="6" id="KW-0326">Glycosidase</keyword>
<dbReference type="InterPro" id="IPR000933">
    <property type="entry name" value="Glyco_hydro_29"/>
</dbReference>
<dbReference type="InterPro" id="IPR017853">
    <property type="entry name" value="GH"/>
</dbReference>
<dbReference type="SUPFAM" id="SSF51445">
    <property type="entry name" value="(Trans)glycosidases"/>
    <property type="match status" value="1"/>
</dbReference>
<dbReference type="InterPro" id="IPR031919">
    <property type="entry name" value="Fucosidase_C"/>
</dbReference>
<evidence type="ECO:0000256" key="2">
    <source>
        <dbReference type="ARBA" id="ARBA00007951"/>
    </source>
</evidence>
<comment type="caution">
    <text evidence="9">The sequence shown here is derived from an EMBL/GenBank/DDBJ whole genome shotgun (WGS) entry which is preliminary data.</text>
</comment>
<dbReference type="GO" id="GO:0016139">
    <property type="term" value="P:glycoside catabolic process"/>
    <property type="evidence" value="ECO:0007669"/>
    <property type="project" value="TreeGrafter"/>
</dbReference>
<dbReference type="EC" id="3.2.1.51" evidence="3"/>
<comment type="function">
    <text evidence="1">Alpha-L-fucosidase is responsible for hydrolyzing the alpha-1,6-linked fucose joined to the reducing-end N-acetylglucosamine of the carbohydrate moieties of glycoproteins.</text>
</comment>
<dbReference type="AlphaFoldDB" id="A0A317L424"/>
<dbReference type="InterPro" id="IPR057739">
    <property type="entry name" value="Glyco_hydro_29_N"/>
</dbReference>
<dbReference type="Pfam" id="PF01120">
    <property type="entry name" value="Alpha_L_fucos"/>
    <property type="match status" value="1"/>
</dbReference>